<dbReference type="AlphaFoldDB" id="A0A1F5YC85"/>
<evidence type="ECO:0000313" key="2">
    <source>
        <dbReference type="EMBL" id="OGF97672.1"/>
    </source>
</evidence>
<accession>A0A1F5YC85</accession>
<feature type="compositionally biased region" description="Basic and acidic residues" evidence="1">
    <location>
        <begin position="37"/>
        <end position="48"/>
    </location>
</feature>
<dbReference type="GO" id="GO:0006355">
    <property type="term" value="P:regulation of DNA-templated transcription"/>
    <property type="evidence" value="ECO:0007669"/>
    <property type="project" value="InterPro"/>
</dbReference>
<proteinExistence type="predicted"/>
<protein>
    <submittedName>
        <fullName evidence="2">Uncharacterized protein</fullName>
    </submittedName>
</protein>
<organism evidence="2 3">
    <name type="scientific">Candidatus Glassbacteria bacterium RBG_16_58_8</name>
    <dbReference type="NCBI Taxonomy" id="1817866"/>
    <lineage>
        <taxon>Bacteria</taxon>
        <taxon>Candidatus Glassiibacteriota</taxon>
    </lineage>
</organism>
<sequence length="88" mass="10001">MDKKTIISPDRWTDLGEAMREAVGKKKPRRVIPPRGKKTDTPPAKEKHEAFTVLLRPDQAKRLKVLAVERGVTVSRLMRDVIDGKTKI</sequence>
<dbReference type="Proteomes" id="UP000179034">
    <property type="component" value="Unassembled WGS sequence"/>
</dbReference>
<feature type="region of interest" description="Disordered" evidence="1">
    <location>
        <begin position="21"/>
        <end position="48"/>
    </location>
</feature>
<feature type="compositionally biased region" description="Basic residues" evidence="1">
    <location>
        <begin position="25"/>
        <end position="36"/>
    </location>
</feature>
<comment type="caution">
    <text evidence="2">The sequence shown here is derived from an EMBL/GenBank/DDBJ whole genome shotgun (WGS) entry which is preliminary data.</text>
</comment>
<name>A0A1F5YC85_9BACT</name>
<gene>
    <name evidence="2" type="ORF">A2Z06_01305</name>
</gene>
<evidence type="ECO:0000313" key="3">
    <source>
        <dbReference type="Proteomes" id="UP000179034"/>
    </source>
</evidence>
<dbReference type="EMBL" id="MFIW01000070">
    <property type="protein sequence ID" value="OGF97672.1"/>
    <property type="molecule type" value="Genomic_DNA"/>
</dbReference>
<reference evidence="2 3" key="1">
    <citation type="journal article" date="2016" name="Nat. Commun.">
        <title>Thousands of microbial genomes shed light on interconnected biogeochemical processes in an aquifer system.</title>
        <authorList>
            <person name="Anantharaman K."/>
            <person name="Brown C.T."/>
            <person name="Hug L.A."/>
            <person name="Sharon I."/>
            <person name="Castelle C.J."/>
            <person name="Probst A.J."/>
            <person name="Thomas B.C."/>
            <person name="Singh A."/>
            <person name="Wilkins M.J."/>
            <person name="Karaoz U."/>
            <person name="Brodie E.L."/>
            <person name="Williams K.H."/>
            <person name="Hubbard S.S."/>
            <person name="Banfield J.F."/>
        </authorList>
    </citation>
    <scope>NUCLEOTIDE SEQUENCE [LARGE SCALE GENOMIC DNA]</scope>
</reference>
<dbReference type="SUPFAM" id="SSF47598">
    <property type="entry name" value="Ribbon-helix-helix"/>
    <property type="match status" value="1"/>
</dbReference>
<dbReference type="InterPro" id="IPR010985">
    <property type="entry name" value="Ribbon_hlx_hlx"/>
</dbReference>
<evidence type="ECO:0000256" key="1">
    <source>
        <dbReference type="SAM" id="MobiDB-lite"/>
    </source>
</evidence>